<comment type="caution">
    <text evidence="1">The sequence shown here is derived from an EMBL/GenBank/DDBJ whole genome shotgun (WGS) entry which is preliminary data.</text>
</comment>
<protein>
    <recommendedName>
        <fullName evidence="3">Secreted protein</fullName>
    </recommendedName>
</protein>
<gene>
    <name evidence="1" type="ORF">KK097_17520</name>
</gene>
<name>A0ABS5VJE9_9MICO</name>
<dbReference type="Pfam" id="PF19136">
    <property type="entry name" value="DUF5819"/>
    <property type="match status" value="1"/>
</dbReference>
<dbReference type="InterPro" id="IPR043857">
    <property type="entry name" value="DUF5819"/>
</dbReference>
<accession>A0ABS5VJE9</accession>
<sequence length="231" mass="26159">MLTCWQVFASFLWIAPPTAIRQLVPGDLLERYMLPWFGQSWSVFAPDPINGDNEVLVRAQLRSDDSPTSWVNVTDVEYELARHNPFPPKAATMGTHQAASTRDAWNALTEPQQQAAGRDFTHRSGSLARTLEKAGGPEQAARAYVQQDEQIRAYATQAAYSIWGADVTAVQFRVQRHPIVPFADRNDPTAQRPGPIIVATGWRALSEPYERSDQGFRRTFLEAWTQYREQR</sequence>
<evidence type="ECO:0000313" key="2">
    <source>
        <dbReference type="Proteomes" id="UP001519641"/>
    </source>
</evidence>
<dbReference type="RefSeq" id="WP_214545601.1">
    <property type="nucleotide sequence ID" value="NZ_JAHEWS010000049.1"/>
</dbReference>
<evidence type="ECO:0008006" key="3">
    <source>
        <dbReference type="Google" id="ProtNLM"/>
    </source>
</evidence>
<organism evidence="1 2">
    <name type="scientific">Curtobacterium aurantiacum</name>
    <dbReference type="NCBI Taxonomy" id="3236919"/>
    <lineage>
        <taxon>Bacteria</taxon>
        <taxon>Bacillati</taxon>
        <taxon>Actinomycetota</taxon>
        <taxon>Actinomycetes</taxon>
        <taxon>Micrococcales</taxon>
        <taxon>Microbacteriaceae</taxon>
        <taxon>Curtobacterium</taxon>
    </lineage>
</organism>
<dbReference type="EMBL" id="JAHEWS010000049">
    <property type="protein sequence ID" value="MBT1589615.1"/>
    <property type="molecule type" value="Genomic_DNA"/>
</dbReference>
<proteinExistence type="predicted"/>
<keyword evidence="2" id="KW-1185">Reference proteome</keyword>
<evidence type="ECO:0000313" key="1">
    <source>
        <dbReference type="EMBL" id="MBT1589615.1"/>
    </source>
</evidence>
<dbReference type="Proteomes" id="UP001519641">
    <property type="component" value="Unassembled WGS sequence"/>
</dbReference>
<reference evidence="1 2" key="1">
    <citation type="submission" date="2021-05" db="EMBL/GenBank/DDBJ databases">
        <title>Whole genome sequence of Curtobacterium flaccumfaciens pv. flaccumfaciens strain CFBP 8819.</title>
        <authorList>
            <person name="Osdaghi E."/>
            <person name="Taghouti G."/>
            <person name="Portier P."/>
            <person name="Fazliarab A."/>
            <person name="Taghavi S.M."/>
            <person name="Briand M."/>
            <person name="Le-Saux M."/>
            <person name="Jacques M.-A."/>
        </authorList>
    </citation>
    <scope>NUCLEOTIDE SEQUENCE [LARGE SCALE GENOMIC DNA]</scope>
    <source>
        <strain evidence="1 2">CFBP 8819</strain>
    </source>
</reference>